<dbReference type="EMBL" id="FXBL01000003">
    <property type="protein sequence ID" value="SMH26455.1"/>
    <property type="molecule type" value="Genomic_DNA"/>
</dbReference>
<evidence type="ECO:0000313" key="2">
    <source>
        <dbReference type="EMBL" id="SMH26455.1"/>
    </source>
</evidence>
<organism evidence="2 3">
    <name type="scientific">Mesorhizobium australicum</name>
    <dbReference type="NCBI Taxonomy" id="536018"/>
    <lineage>
        <taxon>Bacteria</taxon>
        <taxon>Pseudomonadati</taxon>
        <taxon>Pseudomonadota</taxon>
        <taxon>Alphaproteobacteria</taxon>
        <taxon>Hyphomicrobiales</taxon>
        <taxon>Phyllobacteriaceae</taxon>
        <taxon>Mesorhizobium</taxon>
    </lineage>
</organism>
<dbReference type="OrthoDB" id="8402008at2"/>
<reference evidence="2 3" key="1">
    <citation type="submission" date="2017-04" db="EMBL/GenBank/DDBJ databases">
        <authorList>
            <person name="Afonso C.L."/>
            <person name="Miller P.J."/>
            <person name="Scott M.A."/>
            <person name="Spackman E."/>
            <person name="Goraichik I."/>
            <person name="Dimitrov K.M."/>
            <person name="Suarez D.L."/>
            <person name="Swayne D.E."/>
        </authorList>
    </citation>
    <scope>NUCLEOTIDE SEQUENCE [LARGE SCALE GENOMIC DNA]</scope>
    <source>
        <strain evidence="2 3">B5P</strain>
    </source>
</reference>
<proteinExistence type="predicted"/>
<gene>
    <name evidence="2" type="ORF">SAMN02982922_0254</name>
</gene>
<keyword evidence="1" id="KW-0175">Coiled coil</keyword>
<dbReference type="RefSeq" id="WP_085462534.1">
    <property type="nucleotide sequence ID" value="NZ_FXBL01000003.1"/>
</dbReference>
<feature type="coiled-coil region" evidence="1">
    <location>
        <begin position="66"/>
        <end position="100"/>
    </location>
</feature>
<evidence type="ECO:0000256" key="1">
    <source>
        <dbReference type="SAM" id="Coils"/>
    </source>
</evidence>
<dbReference type="Proteomes" id="UP000193083">
    <property type="component" value="Unassembled WGS sequence"/>
</dbReference>
<protein>
    <submittedName>
        <fullName evidence="2">Uncharacterized protein</fullName>
    </submittedName>
</protein>
<dbReference type="AlphaFoldDB" id="A0A1X7MP34"/>
<name>A0A1X7MP34_9HYPH</name>
<keyword evidence="3" id="KW-1185">Reference proteome</keyword>
<sequence length="113" mass="13639">MMNHPEACTALTRMEARLRETRHNLFELERSLRERAEDETIDSRPKARRYNRRMSNWTSLDEDAYLRILDRLVRNAVADLDRLRRKIERQDVAIEALRQKYRVNAARPIYTPL</sequence>
<evidence type="ECO:0000313" key="3">
    <source>
        <dbReference type="Proteomes" id="UP000193083"/>
    </source>
</evidence>
<accession>A0A1X7MP34</accession>